<feature type="coiled-coil region" evidence="1">
    <location>
        <begin position="850"/>
        <end position="892"/>
    </location>
</feature>
<evidence type="ECO:0000259" key="3">
    <source>
        <dbReference type="Pfam" id="PF13883"/>
    </source>
</evidence>
<feature type="compositionally biased region" description="Gly residues" evidence="2">
    <location>
        <begin position="1"/>
        <end position="10"/>
    </location>
</feature>
<feature type="region of interest" description="Disordered" evidence="2">
    <location>
        <begin position="1"/>
        <end position="246"/>
    </location>
</feature>
<dbReference type="EMBL" id="RWGY01000011">
    <property type="protein sequence ID" value="TVU33464.1"/>
    <property type="molecule type" value="Genomic_DNA"/>
</dbReference>
<dbReference type="Gramene" id="TVU33464">
    <property type="protein sequence ID" value="TVU33464"/>
    <property type="gene ID" value="EJB05_25284"/>
</dbReference>
<comment type="caution">
    <text evidence="4">The sequence shown here is derived from an EMBL/GenBank/DDBJ whole genome shotgun (WGS) entry which is preliminary data.</text>
</comment>
<feature type="coiled-coil region" evidence="1">
    <location>
        <begin position="1488"/>
        <end position="1536"/>
    </location>
</feature>
<proteinExistence type="predicted"/>
<evidence type="ECO:0000313" key="4">
    <source>
        <dbReference type="EMBL" id="TVU33464.1"/>
    </source>
</evidence>
<dbReference type="Pfam" id="PF13883">
    <property type="entry name" value="CREG_beta-barrel"/>
    <property type="match status" value="1"/>
</dbReference>
<dbReference type="PANTHER" id="PTHR43939:SF50">
    <property type="entry name" value="NUCLEOPORIN"/>
    <property type="match status" value="1"/>
</dbReference>
<keyword evidence="1" id="KW-0175">Coiled coil</keyword>
<feature type="coiled-coil region" evidence="1">
    <location>
        <begin position="1241"/>
        <end position="1310"/>
    </location>
</feature>
<dbReference type="SUPFAM" id="SSF50475">
    <property type="entry name" value="FMN-binding split barrel"/>
    <property type="match status" value="1"/>
</dbReference>
<feature type="coiled-coil region" evidence="1">
    <location>
        <begin position="580"/>
        <end position="635"/>
    </location>
</feature>
<dbReference type="OrthoDB" id="649641at2759"/>
<accession>A0A5J9VDG9</accession>
<evidence type="ECO:0000313" key="5">
    <source>
        <dbReference type="Proteomes" id="UP000324897"/>
    </source>
</evidence>
<feature type="compositionally biased region" description="Acidic residues" evidence="2">
    <location>
        <begin position="134"/>
        <end position="145"/>
    </location>
</feature>
<organism evidence="4 5">
    <name type="scientific">Eragrostis curvula</name>
    <name type="common">weeping love grass</name>
    <dbReference type="NCBI Taxonomy" id="38414"/>
    <lineage>
        <taxon>Eukaryota</taxon>
        <taxon>Viridiplantae</taxon>
        <taxon>Streptophyta</taxon>
        <taxon>Embryophyta</taxon>
        <taxon>Tracheophyta</taxon>
        <taxon>Spermatophyta</taxon>
        <taxon>Magnoliopsida</taxon>
        <taxon>Liliopsida</taxon>
        <taxon>Poales</taxon>
        <taxon>Poaceae</taxon>
        <taxon>PACMAD clade</taxon>
        <taxon>Chloridoideae</taxon>
        <taxon>Eragrostideae</taxon>
        <taxon>Eragrostidinae</taxon>
        <taxon>Eragrostis</taxon>
    </lineage>
</organism>
<dbReference type="PANTHER" id="PTHR43939">
    <property type="entry name" value="COILED-COIL DOMAIN-CONTAINING PROTEIN 158"/>
    <property type="match status" value="1"/>
</dbReference>
<dbReference type="Gene3D" id="1.10.287.1490">
    <property type="match status" value="2"/>
</dbReference>
<evidence type="ECO:0000256" key="1">
    <source>
        <dbReference type="SAM" id="Coils"/>
    </source>
</evidence>
<dbReference type="InterPro" id="IPR055343">
    <property type="entry name" value="CREG_beta-barrel"/>
</dbReference>
<name>A0A5J9VDG9_9POAL</name>
<feature type="coiled-coil region" evidence="1">
    <location>
        <begin position="1888"/>
        <end position="1922"/>
    </location>
</feature>
<feature type="domain" description="CREG-like beta-barrel" evidence="3">
    <location>
        <begin position="2809"/>
        <end position="2953"/>
    </location>
</feature>
<feature type="coiled-coil region" evidence="1">
    <location>
        <begin position="2221"/>
        <end position="2384"/>
    </location>
</feature>
<protein>
    <recommendedName>
        <fullName evidence="3">CREG-like beta-barrel domain-containing protein</fullName>
    </recommendedName>
</protein>
<feature type="region of interest" description="Disordered" evidence="2">
    <location>
        <begin position="2716"/>
        <end position="2741"/>
    </location>
</feature>
<feature type="compositionally biased region" description="Basic residues" evidence="2">
    <location>
        <begin position="20"/>
        <end position="39"/>
    </location>
</feature>
<keyword evidence="5" id="KW-1185">Reference proteome</keyword>
<dbReference type="InterPro" id="IPR012349">
    <property type="entry name" value="Split_barrel_FMN-bd"/>
</dbReference>
<feature type="coiled-coil region" evidence="1">
    <location>
        <begin position="1678"/>
        <end position="1817"/>
    </location>
</feature>
<feature type="compositionally biased region" description="Basic and acidic residues" evidence="2">
    <location>
        <begin position="213"/>
        <end position="226"/>
    </location>
</feature>
<dbReference type="Gene3D" id="2.30.110.10">
    <property type="entry name" value="Electron Transport, Fmn-binding Protein, Chain A"/>
    <property type="match status" value="1"/>
</dbReference>
<gene>
    <name evidence="4" type="ORF">EJB05_25284</name>
</gene>
<reference evidence="4 5" key="1">
    <citation type="journal article" date="2019" name="Sci. Rep.">
        <title>A high-quality genome of Eragrostis curvula grass provides insights into Poaceae evolution and supports new strategies to enhance forage quality.</title>
        <authorList>
            <person name="Carballo J."/>
            <person name="Santos B.A.C.M."/>
            <person name="Zappacosta D."/>
            <person name="Garbus I."/>
            <person name="Selva J.P."/>
            <person name="Gallo C.A."/>
            <person name="Diaz A."/>
            <person name="Albertini E."/>
            <person name="Caccamo M."/>
            <person name="Echenique V."/>
        </authorList>
    </citation>
    <scope>NUCLEOTIDE SEQUENCE [LARGE SCALE GENOMIC DNA]</scope>
    <source>
        <strain evidence="5">cv. Victoria</strain>
        <tissue evidence="4">Leaf</tissue>
    </source>
</reference>
<dbReference type="Proteomes" id="UP000324897">
    <property type="component" value="Chromosome 1"/>
</dbReference>
<evidence type="ECO:0000256" key="2">
    <source>
        <dbReference type="SAM" id="MobiDB-lite"/>
    </source>
</evidence>
<sequence length="3052" mass="341298">MDHRGGGGGNSNRTDLLAAGRKKLQQFRKKKEKRGPGKKAKADAEAEEGPAKAEEAEPKSPVGLKLLAGEGGSSGGTPFEEAERSQAEQCSGEGPGTVESSSVEKADVVHVQETGDGSHAHNVGASEQGTSELESLEPADGEGEDPAIQATSGEVSSDVVEGAPLHAVNVSEELPDCSLKENMELQTPSQGARADDDRNQPEECPQLQVEMDPVDRETCSDSKEVTEVPIPSQDISTDNGNEEEESQAAVMNVSKSPSDYSVHHEVAHTIDTGINSEAAHEELTAAASYEIPVSTAIKETSDETDVVGNETVIENPSAANILEEAVTADDLSGSAVLQSIMLDGFEDIRRHLYVTTLSRDFLQLQLDESACLYSGFTQRSSDETTKLQKLLKETEESKLAVSEELHQCKHELSEVNTAKGEVKLIISSLKEEISASNEKCAHLEIELHSSEENTRKIQSELTDSRSLLEALQKENLELSANLALEKEAKKEVEEHLDHLSSDNKKLLSKVSDLELSLASVKEEMDAGSSRCKVLECDLRSYNENMEHMLTELTNCRALLGTLQKENSELSVSFASEKEANKKLEEDNVYLRNEKDRLSSDLSELNDKLHLSYAEHEQLESHVKDMETHLEQLTEQLIEESLFRSSSTDIYRSVIKDMDTKYNLVLGQFQNVMHQENELHLDSPEVTTENAERAITSPGIIDHVSDHCSLHSVSENDSCNSVALQSLKGHLVMAQGDLHDLDKLLERISSRSDGRVLVSKLIKSFESKGNEDDTGTSEGEHDDLQKVTREMIHRLGKTLRAMSLDVTKAEEYMAELCNRIDLSIKSAVQDDSDRQHIVVLDAKIIELTGKLSIYKDTIDNLHNQLDIMQQDAISNAERLIDQAELLQKDTAEKIGMLEKDKMSLSDLLSEITDKLSSLRGVVLPDDFSESEDLSFRALNCVGLVATSYQRLQENLEAAHVDNAQLSSALLELEKATSVAQERSVQAYETVKKMYTSLHELLRYSLDSDEFVTGYNAEEPIDNQYGRLIEHLKNLLHDHQSVLSTNADLESRLLSKCKEVEELNLRCSSLTKDLNDISVLNEELRSASLSTHAAQDELHSRCLAIAEKLASHSVNHSSMMPALMSDSDAEGFSKNHHILTTLLPCIEEGVTLCIEKFENTVEEIRLSKSCLQEIIIFNRISVDKWSFPLPTLIKEEIVPKLCDLHHRIEQLNALNIELETEVSVLRDGLKKLDEALGTSRSKLEKKHSELEQLDQKLSSAKEKLSIAVAKGKGLIVQRDNLKQSLLEKSAEVEKLTHELHSKDELLKESEAKLKSYTEADRIEALESELSYIRNSATALRDSFLLKDSVLQRIEEVLEDLELPEQFHSRDIVEKIELLSKMAVGASFTQPDGDERSSVDGHLKMGVAADGINYEQNSNSNNLSDEAKNKYDELHRRFYELAEHNNMLEQSLVERNSLIQKWEEVLGQISIPPQFRMLEAEDKISWLGNRLLEVEQERDSLQLKIEHLEDSSEMLITDLEESHKRISELSAEVVAIKAEKDFFSESLEKLRFEFLGLSEKAVQDEFVRDNLRKELSELHEKLAEKTEESKHYHDVDIEIQRLLNLVQGALQDGSNSDIPSGATSAVLCLGELLRKLLDDYGTLLSKSTVAAVAEREIHLEETKSSNNTSTSETSTDNKMELNSLNNELNHARDSLALVEQQRNEAVEKVQSLMPEIETLRAQINNLQESGVEQTKRYQSLLLEIESAAKQRDDLQEQLNREEQKCASLREKLNVAVRKGKGLVQHRDSLKQTMEEMNVVIEKLKDERKQHIASLEAEKSTLTGRLAENEKILHDTNQHLSGLLNALNEVDAAREFDMDPIIKIKQIAKFCLDIQATVVSSQNEVKKSKRATELLLAELNEAHERADNLQEELIKAEAALSESSKQYNLMESARDDVVRQLEHIMYVQSQTRQKQVDHLMELNSRSSQLREACFELSHCLVSAFSKDVDLICHMESFMKSSGKWMDGANMVDIPIASKHVLSSSINRKKAHIPNAPLEIKMADTDERQILHHLAVACRALSDCIKDCNDIKRSIDEHGFSVEQKATELFDVMSNLQNRFTSQHNEVESLREKLSGLQSEMKERDEEIVSMHRNMSLLYETCTSSVAEIEGMSDIYPGDRSYGVEHSAEECIKSIVDQLVASVKTSQNSNDGSTKELKAIVLELQQELQAKDVQISTISSELSSQIRKAESYAKQLSVELEDVRMEVRDLEKQVDELHAQKKALETQVNDLKDMESVASEQHGRIKELTDELSRKDQEIEGLMQALDEEEKELEVLENKTNQLEQLLQEKEFALKSLEVSRTKALAKLATTVDKFDELHSLSESLLAEVENLQTQLQERDSEISFLRQEVTRSTNELLTTEESNKKYSSQINDFIKWLETTLLQFGVHCESIDDCDCTQVPVYMDMLDKRIGSLIAESDDLRVIAQNKDSLLQVERTKIEELLRKSEALEASLSQKDSQIGLLRRDRTSSQPSRSIYLPGTSEIEQMNDKVSPAAAVTQIRGARKVNNDQVAIDVEMEKDKPLDEDDDKAHGFKSLTMSHFVPKFTRPISDRIDGIWVSGDRLLMRQPTLRLGVLIYWIALHALLATQSEPLDLDHALMDGTDTRAPAPYVPSILCPLSALAFPSCMEALAAGSAVLSPPAIAGEASPSPTLCRVTAVFPRPRKSYYSLIISTRRPRAPPGCGSRLLAARGENGSPNPEDDAGSQAEDLPLFENNVNLHESHDEGTSKREDICFPGTGGGNTGGSRAGLFRTPISGGVHSATAVHDLPPPALAVRNLMEQSRFAHLCTVMSRMHHRRAGYPFGSLVDFATDPIGHPIFSLSPLAIHTRNLLADPRCTLVVQIPGWSGLSNARVTIFGDVVPLPAEQQEWAHQQYVSKHQQWASQQWGNFYYYRMHTISDIYFIGGFGTVAWIDVKEYEALQPDKIAIDGGEHNLKELNAVFSKPLKELLSTEGEVDDVALISMDSKGIDIRVRQGAQFNVQRIAFEVDRTVETLDEAKEALRRIISKSRWHTKSSIV</sequence>
<feature type="coiled-coil region" evidence="1">
    <location>
        <begin position="426"/>
        <end position="551"/>
    </location>
</feature>
<feature type="coiled-coil region" evidence="1">
    <location>
        <begin position="2467"/>
        <end position="2494"/>
    </location>
</feature>
<feature type="coiled-coil region" evidence="1">
    <location>
        <begin position="2088"/>
        <end position="2122"/>
    </location>
</feature>
<feature type="compositionally biased region" description="Basic and acidic residues" evidence="2">
    <location>
        <begin position="40"/>
        <end position="58"/>
    </location>
</feature>